<proteinExistence type="predicted"/>
<dbReference type="PROSITE" id="PS51186">
    <property type="entry name" value="GNAT"/>
    <property type="match status" value="1"/>
</dbReference>
<dbReference type="EMBL" id="BAABEP010000034">
    <property type="protein sequence ID" value="GAA3742419.1"/>
    <property type="molecule type" value="Genomic_DNA"/>
</dbReference>
<sequence length="192" mass="19799">MIVEALASVAGDLPGPLLTELAALYASDEEFERLGGDPGAHGGIGPRAVAAALADELAHPGAEVLLARSAGELVAFAVVLPHHPGVPATGVAARQTPDAGPGTAGDPDPWIGLLVVHAERRRAGHGRRLAGAAEARLRDAGRAAVRVAVPEHGTRALAFWTALGYTEIERGPDARVLRKELPDATGRRAARR</sequence>
<dbReference type="Pfam" id="PF00583">
    <property type="entry name" value="Acetyltransf_1"/>
    <property type="match status" value="1"/>
</dbReference>
<evidence type="ECO:0000259" key="3">
    <source>
        <dbReference type="PROSITE" id="PS51186"/>
    </source>
</evidence>
<accession>A0ABP7FP42</accession>
<gene>
    <name evidence="4" type="ORF">GCM10023082_44070</name>
</gene>
<dbReference type="Proteomes" id="UP001499884">
    <property type="component" value="Unassembled WGS sequence"/>
</dbReference>
<name>A0ABP7FP42_9ACTN</name>
<reference evidence="5" key="1">
    <citation type="journal article" date="2019" name="Int. J. Syst. Evol. Microbiol.">
        <title>The Global Catalogue of Microorganisms (GCM) 10K type strain sequencing project: providing services to taxonomists for standard genome sequencing and annotation.</title>
        <authorList>
            <consortium name="The Broad Institute Genomics Platform"/>
            <consortium name="The Broad Institute Genome Sequencing Center for Infectious Disease"/>
            <person name="Wu L."/>
            <person name="Ma J."/>
        </authorList>
    </citation>
    <scope>NUCLEOTIDE SEQUENCE [LARGE SCALE GENOMIC DNA]</scope>
    <source>
        <strain evidence="5">JCM 30846</strain>
    </source>
</reference>
<dbReference type="CDD" id="cd04301">
    <property type="entry name" value="NAT_SF"/>
    <property type="match status" value="1"/>
</dbReference>
<evidence type="ECO:0000256" key="2">
    <source>
        <dbReference type="ARBA" id="ARBA00023315"/>
    </source>
</evidence>
<comment type="caution">
    <text evidence="4">The sequence shown here is derived from an EMBL/GenBank/DDBJ whole genome shotgun (WGS) entry which is preliminary data.</text>
</comment>
<keyword evidence="2" id="KW-0012">Acyltransferase</keyword>
<evidence type="ECO:0000313" key="4">
    <source>
        <dbReference type="EMBL" id="GAA3742419.1"/>
    </source>
</evidence>
<dbReference type="SUPFAM" id="SSF55729">
    <property type="entry name" value="Acyl-CoA N-acyltransferases (Nat)"/>
    <property type="match status" value="1"/>
</dbReference>
<dbReference type="RefSeq" id="WP_345650215.1">
    <property type="nucleotide sequence ID" value="NZ_BAABEP010000034.1"/>
</dbReference>
<evidence type="ECO:0000256" key="1">
    <source>
        <dbReference type="ARBA" id="ARBA00022679"/>
    </source>
</evidence>
<dbReference type="InterPro" id="IPR000182">
    <property type="entry name" value="GNAT_dom"/>
</dbReference>
<dbReference type="InterPro" id="IPR050832">
    <property type="entry name" value="Bact_Acetyltransf"/>
</dbReference>
<feature type="domain" description="N-acetyltransferase" evidence="3">
    <location>
        <begin position="1"/>
        <end position="182"/>
    </location>
</feature>
<protein>
    <recommendedName>
        <fullName evidence="3">N-acetyltransferase domain-containing protein</fullName>
    </recommendedName>
</protein>
<evidence type="ECO:0000313" key="5">
    <source>
        <dbReference type="Proteomes" id="UP001499884"/>
    </source>
</evidence>
<dbReference type="Gene3D" id="3.40.630.30">
    <property type="match status" value="1"/>
</dbReference>
<dbReference type="PANTHER" id="PTHR43877">
    <property type="entry name" value="AMINOALKYLPHOSPHONATE N-ACETYLTRANSFERASE-RELATED-RELATED"/>
    <property type="match status" value="1"/>
</dbReference>
<organism evidence="4 5">
    <name type="scientific">Streptomyces tremellae</name>
    <dbReference type="NCBI Taxonomy" id="1124239"/>
    <lineage>
        <taxon>Bacteria</taxon>
        <taxon>Bacillati</taxon>
        <taxon>Actinomycetota</taxon>
        <taxon>Actinomycetes</taxon>
        <taxon>Kitasatosporales</taxon>
        <taxon>Streptomycetaceae</taxon>
        <taxon>Streptomyces</taxon>
    </lineage>
</organism>
<keyword evidence="1" id="KW-0808">Transferase</keyword>
<keyword evidence="5" id="KW-1185">Reference proteome</keyword>
<dbReference type="InterPro" id="IPR016181">
    <property type="entry name" value="Acyl_CoA_acyltransferase"/>
</dbReference>